<comment type="caution">
    <text evidence="12">The sequence shown here is derived from an EMBL/GenBank/DDBJ whole genome shotgun (WGS) entry which is preliminary data.</text>
</comment>
<comment type="similarity">
    <text evidence="11">Belongs to the cytochrome P450 family.</text>
</comment>
<keyword evidence="9" id="KW-0472">Membrane</keyword>
<keyword evidence="8 10" id="KW-0408">Iron</keyword>
<evidence type="ECO:0000256" key="2">
    <source>
        <dbReference type="ARBA" id="ARBA00004370"/>
    </source>
</evidence>
<sequence>MEPATSALIFLLASATFLLSAWLIYSSGGSTRPRETQRSTAAPSPPSPPARPVIGHLHLLSGPGLLHHKLARLADRFGPILALRAGSRRILIVSDPAPARECFTTHDRAFASRPRTAASRILGNDFLAMPWAPYGPLWRELRKIATLELFSLRRLHLQSPFRDIETAALVTRLARVEPGSAVRVKDQLLHTVMRLVLRMVGGGRDDGGGFADPETTRELMELVETAFFYSGVPVLSDYFPFLKWVDLKGTQKAMREIVGRINALARSWIEERRKMGSTGAGDDHVDFMDVLVSMADNEKIDCLKGLTQERKDLVVYSLLEAVVFAAIDTSALSLEWLMAELLNQPRLLQKVQEEIESKVGSQWRVEEKDIEELPYLQAIVKETLRLHPAGPLLVPHESTEDCVVAGFHVPAGTQLIVNAWKIHRDPKYWLHPLRFEPERFLGPEGSAVDVDLKGQHFQFIPFGSGRRACPGAHLALSLLHLAAARLLHAFEWRLPNSENNGSVMDMSEGHGLTCPKAVPLEALLLPKSPAKLYF</sequence>
<feature type="binding site" description="axial binding residue" evidence="10">
    <location>
        <position position="469"/>
    </location>
    <ligand>
        <name>heme</name>
        <dbReference type="ChEBI" id="CHEBI:30413"/>
    </ligand>
    <ligandPart>
        <name>Fe</name>
        <dbReference type="ChEBI" id="CHEBI:18248"/>
    </ligandPart>
</feature>
<keyword evidence="6" id="KW-1133">Transmembrane helix</keyword>
<evidence type="ECO:0000256" key="1">
    <source>
        <dbReference type="ARBA" id="ARBA00001971"/>
    </source>
</evidence>
<dbReference type="AlphaFoldDB" id="A0AAV7ET78"/>
<dbReference type="InterPro" id="IPR050651">
    <property type="entry name" value="Plant_Cytochrome_P450_Monoox"/>
</dbReference>
<evidence type="ECO:0000256" key="4">
    <source>
        <dbReference type="ARBA" id="ARBA00022692"/>
    </source>
</evidence>
<dbReference type="PANTHER" id="PTHR47947">
    <property type="entry name" value="CYTOCHROME P450 82C3-RELATED"/>
    <property type="match status" value="1"/>
</dbReference>
<accession>A0AAV7ET78</accession>
<dbReference type="FunFam" id="1.10.630.10:FF:000026">
    <property type="entry name" value="Cytochrome P450 82C4"/>
    <property type="match status" value="1"/>
</dbReference>
<dbReference type="PRINTS" id="PR00385">
    <property type="entry name" value="P450"/>
</dbReference>
<evidence type="ECO:0008006" key="14">
    <source>
        <dbReference type="Google" id="ProtNLM"/>
    </source>
</evidence>
<keyword evidence="13" id="KW-1185">Reference proteome</keyword>
<keyword evidence="7 11" id="KW-0560">Oxidoreductase</keyword>
<dbReference type="SUPFAM" id="SSF48264">
    <property type="entry name" value="Cytochrome P450"/>
    <property type="match status" value="1"/>
</dbReference>
<dbReference type="InterPro" id="IPR001128">
    <property type="entry name" value="Cyt_P450"/>
</dbReference>
<dbReference type="GO" id="GO:0016020">
    <property type="term" value="C:membrane"/>
    <property type="evidence" value="ECO:0007669"/>
    <property type="project" value="UniProtKB-SubCell"/>
</dbReference>
<dbReference type="GO" id="GO:0004497">
    <property type="term" value="F:monooxygenase activity"/>
    <property type="evidence" value="ECO:0007669"/>
    <property type="project" value="UniProtKB-KW"/>
</dbReference>
<evidence type="ECO:0000256" key="11">
    <source>
        <dbReference type="RuleBase" id="RU000461"/>
    </source>
</evidence>
<organism evidence="12 13">
    <name type="scientific">Aristolochia fimbriata</name>
    <name type="common">White veined hardy Dutchman's pipe vine</name>
    <dbReference type="NCBI Taxonomy" id="158543"/>
    <lineage>
        <taxon>Eukaryota</taxon>
        <taxon>Viridiplantae</taxon>
        <taxon>Streptophyta</taxon>
        <taxon>Embryophyta</taxon>
        <taxon>Tracheophyta</taxon>
        <taxon>Spermatophyta</taxon>
        <taxon>Magnoliopsida</taxon>
        <taxon>Magnoliidae</taxon>
        <taxon>Piperales</taxon>
        <taxon>Aristolochiaceae</taxon>
        <taxon>Aristolochia</taxon>
    </lineage>
</organism>
<dbReference type="Gene3D" id="1.10.630.10">
    <property type="entry name" value="Cytochrome P450"/>
    <property type="match status" value="1"/>
</dbReference>
<protein>
    <recommendedName>
        <fullName evidence="14">Cytochrome P450</fullName>
    </recommendedName>
</protein>
<dbReference type="InterPro" id="IPR036396">
    <property type="entry name" value="Cyt_P450_sf"/>
</dbReference>
<reference evidence="12 13" key="1">
    <citation type="submission" date="2021-07" db="EMBL/GenBank/DDBJ databases">
        <title>The Aristolochia fimbriata genome: insights into angiosperm evolution, floral development and chemical biosynthesis.</title>
        <authorList>
            <person name="Jiao Y."/>
        </authorList>
    </citation>
    <scope>NUCLEOTIDE SEQUENCE [LARGE SCALE GENOMIC DNA]</scope>
    <source>
        <strain evidence="12">IBCAS-2021</strain>
        <tissue evidence="12">Leaf</tissue>
    </source>
</reference>
<evidence type="ECO:0000256" key="7">
    <source>
        <dbReference type="ARBA" id="ARBA00023002"/>
    </source>
</evidence>
<evidence type="ECO:0000256" key="8">
    <source>
        <dbReference type="ARBA" id="ARBA00023004"/>
    </source>
</evidence>
<dbReference type="GO" id="GO:0016705">
    <property type="term" value="F:oxidoreductase activity, acting on paired donors, with incorporation or reduction of molecular oxygen"/>
    <property type="evidence" value="ECO:0007669"/>
    <property type="project" value="InterPro"/>
</dbReference>
<gene>
    <name evidence="12" type="ORF">H6P81_010817</name>
</gene>
<evidence type="ECO:0000256" key="5">
    <source>
        <dbReference type="ARBA" id="ARBA00022723"/>
    </source>
</evidence>
<comment type="subcellular location">
    <subcellularLocation>
        <location evidence="2">Membrane</location>
    </subcellularLocation>
</comment>
<keyword evidence="3 10" id="KW-0349">Heme</keyword>
<dbReference type="InterPro" id="IPR002401">
    <property type="entry name" value="Cyt_P450_E_grp-I"/>
</dbReference>
<dbReference type="GO" id="GO:0020037">
    <property type="term" value="F:heme binding"/>
    <property type="evidence" value="ECO:0007669"/>
    <property type="project" value="InterPro"/>
</dbReference>
<evidence type="ECO:0000256" key="6">
    <source>
        <dbReference type="ARBA" id="ARBA00022989"/>
    </source>
</evidence>
<evidence type="ECO:0000313" key="12">
    <source>
        <dbReference type="EMBL" id="KAG9450852.1"/>
    </source>
</evidence>
<keyword evidence="4" id="KW-0812">Transmembrane</keyword>
<dbReference type="PROSITE" id="PS00086">
    <property type="entry name" value="CYTOCHROME_P450"/>
    <property type="match status" value="1"/>
</dbReference>
<dbReference type="Proteomes" id="UP000825729">
    <property type="component" value="Unassembled WGS sequence"/>
</dbReference>
<dbReference type="Pfam" id="PF00067">
    <property type="entry name" value="p450"/>
    <property type="match status" value="1"/>
</dbReference>
<dbReference type="CDD" id="cd20618">
    <property type="entry name" value="CYP71_clan"/>
    <property type="match status" value="1"/>
</dbReference>
<keyword evidence="11" id="KW-0503">Monooxygenase</keyword>
<evidence type="ECO:0000256" key="10">
    <source>
        <dbReference type="PIRSR" id="PIRSR602401-1"/>
    </source>
</evidence>
<dbReference type="EMBL" id="JAINDJ010000004">
    <property type="protein sequence ID" value="KAG9450852.1"/>
    <property type="molecule type" value="Genomic_DNA"/>
</dbReference>
<evidence type="ECO:0000313" key="13">
    <source>
        <dbReference type="Proteomes" id="UP000825729"/>
    </source>
</evidence>
<keyword evidence="5 10" id="KW-0479">Metal-binding</keyword>
<dbReference type="PANTHER" id="PTHR47947:SF26">
    <property type="entry name" value="CYTOCHROME P450"/>
    <property type="match status" value="1"/>
</dbReference>
<comment type="cofactor">
    <cofactor evidence="1 10">
        <name>heme</name>
        <dbReference type="ChEBI" id="CHEBI:30413"/>
    </cofactor>
</comment>
<name>A0AAV7ET78_ARIFI</name>
<dbReference type="InterPro" id="IPR017972">
    <property type="entry name" value="Cyt_P450_CS"/>
</dbReference>
<proteinExistence type="inferred from homology"/>
<dbReference type="PRINTS" id="PR00463">
    <property type="entry name" value="EP450I"/>
</dbReference>
<dbReference type="GO" id="GO:0005506">
    <property type="term" value="F:iron ion binding"/>
    <property type="evidence" value="ECO:0007669"/>
    <property type="project" value="InterPro"/>
</dbReference>
<evidence type="ECO:0000256" key="9">
    <source>
        <dbReference type="ARBA" id="ARBA00023136"/>
    </source>
</evidence>
<evidence type="ECO:0000256" key="3">
    <source>
        <dbReference type="ARBA" id="ARBA00022617"/>
    </source>
</evidence>